<dbReference type="PANTHER" id="PTHR34935:SF3">
    <property type="entry name" value="PROTEIN TIC110, CHLOROPLASTIC"/>
    <property type="match status" value="1"/>
</dbReference>
<comment type="caution">
    <text evidence="1">The sequence shown here is derived from an EMBL/GenBank/DDBJ whole genome shotgun (WGS) entry which is preliminary data.</text>
</comment>
<keyword evidence="2" id="KW-1185">Reference proteome</keyword>
<protein>
    <submittedName>
        <fullName evidence="1">Uncharacterized protein</fullName>
    </submittedName>
</protein>
<gene>
    <name evidence="1" type="ORF">CYMTET_42978</name>
</gene>
<evidence type="ECO:0000313" key="1">
    <source>
        <dbReference type="EMBL" id="KAK3247525.1"/>
    </source>
</evidence>
<sequence length="974" mass="107262">MPQTKDEVKPFVNNKELSGTQKAVSGMAAPVRLLAGAALIGGAAFAGMTAGGQVPGKFSTAGKAVGGVTLGAAAAFAATKIDQERKDVAIIELENALCGRDPSTLTASEVSHIGDKNGVNLTADYRDQMKNMYDHYLSNVLPPGDLPLGGWEAEALLSFKSALGLDDQDAADVHIEVGRRIFRMRFEVGGKEAEQEERRAFQKLVFVSNMVFGDAKSKFLLPWKRLFNVTDAQILVACRDNGASLYKRYLESLIPEDRFPADATALKAAREYQSRISLSDEVATDTFQSLVRGSVEKTLADASEALKSSGRTKKRDVTGAMGAVEEVLAYNHEMTTLGGEEGVASGTGPVTLWGGVFHEENRMEELRGLYRMYFAENVKDGIYTEDTKENIDILKNVFGLGAKEAEEIVTDVSTKVYRNKIRKAMSSGDLDAAESKAKFLQELCDNLQFAPESAFAVNASFYEDKLGEFLEKKRLSEEDVAELLRLRVLLCVPEATVKKAHTERCGAIFRDTLEAAISVGLDGFSFDQRDRVVKCAQNLKLDKDLAIELLGVNVRKAFAGMIKTAKNKSTRLEQAKELKKMVFFSNLVVSPLIEGIRPEDPEKIAAAEKAEAEMKAIMEEAKKMAKAEGGDDDEEEPEISIAKPEKEKIWMEGKEVEVKPQKEINMSTDLDLAERQELYKTYLLYCMSGDQVDLPMGGKVTIERDESEFKRLAQLGDVLGLSPMDVNNVQKGLAEQAFTQNVKQVLGDGNLTAEKSEYLKGVQKQMNLTDESAQLIIRGVTNERVGSNVAAQVSAGKMDLKEIRNLKEQDLDVESMVSKEQRKTLFRKEVEKLLTAGTGNFDANEMLVEVPELLCLDKEKAATEVEQIAKERKKDALVSGVAMLRSKDVDETLKCINNLIACNKAAPDTKVSWPLETELQDLYSIYIMRKGDSKEVLQDLLSISDETAQNLEAVVEAGTFNLAEEEESEEEALF</sequence>
<proteinExistence type="predicted"/>
<evidence type="ECO:0000313" key="2">
    <source>
        <dbReference type="Proteomes" id="UP001190700"/>
    </source>
</evidence>
<reference evidence="1 2" key="1">
    <citation type="journal article" date="2015" name="Genome Biol. Evol.">
        <title>Comparative Genomics of a Bacterivorous Green Alga Reveals Evolutionary Causalities and Consequences of Phago-Mixotrophic Mode of Nutrition.</title>
        <authorList>
            <person name="Burns J.A."/>
            <person name="Paasch A."/>
            <person name="Narechania A."/>
            <person name="Kim E."/>
        </authorList>
    </citation>
    <scope>NUCLEOTIDE SEQUENCE [LARGE SCALE GENOMIC DNA]</scope>
    <source>
        <strain evidence="1 2">PLY_AMNH</strain>
    </source>
</reference>
<dbReference type="Proteomes" id="UP001190700">
    <property type="component" value="Unassembled WGS sequence"/>
</dbReference>
<dbReference type="InterPro" id="IPR031610">
    <property type="entry name" value="TIC110"/>
</dbReference>
<accession>A0AAE0F238</accession>
<dbReference type="Pfam" id="PF16940">
    <property type="entry name" value="Tic110"/>
    <property type="match status" value="1"/>
</dbReference>
<dbReference type="GO" id="GO:0061927">
    <property type="term" value="C:TOC-TIC supercomplex I"/>
    <property type="evidence" value="ECO:0007669"/>
    <property type="project" value="TreeGrafter"/>
</dbReference>
<organism evidence="1 2">
    <name type="scientific">Cymbomonas tetramitiformis</name>
    <dbReference type="NCBI Taxonomy" id="36881"/>
    <lineage>
        <taxon>Eukaryota</taxon>
        <taxon>Viridiplantae</taxon>
        <taxon>Chlorophyta</taxon>
        <taxon>Pyramimonadophyceae</taxon>
        <taxon>Pyramimonadales</taxon>
        <taxon>Pyramimonadaceae</taxon>
        <taxon>Cymbomonas</taxon>
    </lineage>
</organism>
<dbReference type="EMBL" id="LGRX02028893">
    <property type="protein sequence ID" value="KAK3247525.1"/>
    <property type="molecule type" value="Genomic_DNA"/>
</dbReference>
<name>A0AAE0F238_9CHLO</name>
<dbReference type="AlphaFoldDB" id="A0AAE0F238"/>
<dbReference type="PANTHER" id="PTHR34935">
    <property type="entry name" value="PROTEIN TIC110, CHLOROPLASTIC"/>
    <property type="match status" value="1"/>
</dbReference>
<dbReference type="GO" id="GO:0045037">
    <property type="term" value="P:protein import into chloroplast stroma"/>
    <property type="evidence" value="ECO:0007669"/>
    <property type="project" value="TreeGrafter"/>
</dbReference>